<dbReference type="Gene3D" id="3.40.50.10540">
    <property type="entry name" value="Crotonobetainyl-coa:carnitine coa-transferase, domain 1"/>
    <property type="match status" value="1"/>
</dbReference>
<accession>A0A1W6ZXW9</accession>
<dbReference type="PANTHER" id="PTHR48207">
    <property type="entry name" value="SUCCINATE--HYDROXYMETHYLGLUTARATE COA-TRANSFERASE"/>
    <property type="match status" value="1"/>
</dbReference>
<organism evidence="2 3">
    <name type="scientific">Pseudorhodoplanes sinuspersici</name>
    <dbReference type="NCBI Taxonomy" id="1235591"/>
    <lineage>
        <taxon>Bacteria</taxon>
        <taxon>Pseudomonadati</taxon>
        <taxon>Pseudomonadota</taxon>
        <taxon>Alphaproteobacteria</taxon>
        <taxon>Hyphomicrobiales</taxon>
        <taxon>Pseudorhodoplanes</taxon>
    </lineage>
</organism>
<dbReference type="GO" id="GO:0008410">
    <property type="term" value="F:CoA-transferase activity"/>
    <property type="evidence" value="ECO:0007669"/>
    <property type="project" value="TreeGrafter"/>
</dbReference>
<dbReference type="InterPro" id="IPR003673">
    <property type="entry name" value="CoA-Trfase_fam_III"/>
</dbReference>
<evidence type="ECO:0000313" key="2">
    <source>
        <dbReference type="EMBL" id="ARQ02232.1"/>
    </source>
</evidence>
<dbReference type="InterPro" id="IPR044855">
    <property type="entry name" value="CoA-Trfase_III_dom3_sf"/>
</dbReference>
<keyword evidence="1 2" id="KW-0808">Transferase</keyword>
<sequence>MTESKNTGPLAGIRILDLTSVILGPYATQILADFGADVIKVEAPSGDIMRHVGPMRHPGMGHIYLNLNRNKRSIALDLKQPKARDALRKLAATADVFVSNVRPAAMARLGLGYEDIRAVNPRIVYASATGYGAGGRYAGKPAYDDLIQGLTGIAAISRDAWGGEPHYMPTAIADRTVGLYLANAISAALFHRERTGEGQAIEIPMFEVFAEYLLGDHLAGLTFDPPEGPQYYPRLVSKHRRPYATADGHVCALVYTDTHWKNFFRAIDREYLLQDERFATHGNRAAHIDEVYQFVADTLKTRTTADWVALLDAADIPVTPLNNIASLLDDPHLTESGFFRFIDHPTEGRLRVTQVPGSWSGSSPSIRNLAPPLGEHTKDVLRDAGFSDEEIADIVAGSNTSAG</sequence>
<dbReference type="InterPro" id="IPR050483">
    <property type="entry name" value="CoA-transferase_III_domain"/>
</dbReference>
<dbReference type="AlphaFoldDB" id="A0A1W6ZXW9"/>
<dbReference type="InterPro" id="IPR023606">
    <property type="entry name" value="CoA-Trfase_III_dom_1_sf"/>
</dbReference>
<protein>
    <submittedName>
        <fullName evidence="2">CoA transferase</fullName>
    </submittedName>
</protein>
<dbReference type="OrthoDB" id="9806585at2"/>
<proteinExistence type="predicted"/>
<dbReference type="PANTHER" id="PTHR48207:SF4">
    <property type="entry name" value="BLL6097 PROTEIN"/>
    <property type="match status" value="1"/>
</dbReference>
<evidence type="ECO:0000313" key="3">
    <source>
        <dbReference type="Proteomes" id="UP000194137"/>
    </source>
</evidence>
<dbReference type="SUPFAM" id="SSF89796">
    <property type="entry name" value="CoA-transferase family III (CaiB/BaiF)"/>
    <property type="match status" value="1"/>
</dbReference>
<dbReference type="KEGG" id="psin:CAK95_26385"/>
<gene>
    <name evidence="2" type="ORF">CAK95_26385</name>
</gene>
<evidence type="ECO:0000256" key="1">
    <source>
        <dbReference type="ARBA" id="ARBA00022679"/>
    </source>
</evidence>
<reference evidence="2 3" key="1">
    <citation type="submission" date="2017-05" db="EMBL/GenBank/DDBJ databases">
        <title>Full genome sequence of Pseudorhodoplanes sinuspersici.</title>
        <authorList>
            <person name="Dastgheib S.M.M."/>
            <person name="Shavandi M."/>
            <person name="Tirandaz H."/>
        </authorList>
    </citation>
    <scope>NUCLEOTIDE SEQUENCE [LARGE SCALE GENOMIC DNA]</scope>
    <source>
        <strain evidence="2 3">RIPI110</strain>
    </source>
</reference>
<dbReference type="RefSeq" id="WP_086090663.1">
    <property type="nucleotide sequence ID" value="NZ_CP021112.1"/>
</dbReference>
<dbReference type="Proteomes" id="UP000194137">
    <property type="component" value="Chromosome"/>
</dbReference>
<dbReference type="Gene3D" id="3.30.1540.10">
    <property type="entry name" value="formyl-coa transferase, domain 3"/>
    <property type="match status" value="1"/>
</dbReference>
<dbReference type="Pfam" id="PF02515">
    <property type="entry name" value="CoA_transf_3"/>
    <property type="match status" value="1"/>
</dbReference>
<dbReference type="EMBL" id="CP021112">
    <property type="protein sequence ID" value="ARQ02232.1"/>
    <property type="molecule type" value="Genomic_DNA"/>
</dbReference>
<name>A0A1W6ZXW9_9HYPH</name>
<keyword evidence="3" id="KW-1185">Reference proteome</keyword>